<keyword evidence="1" id="KW-0732">Signal</keyword>
<proteinExistence type="predicted"/>
<protein>
    <submittedName>
        <fullName evidence="3">STP1 protein</fullName>
    </submittedName>
</protein>
<reference evidence="3" key="1">
    <citation type="submission" date="2016-11" db="UniProtKB">
        <authorList>
            <consortium name="WormBaseParasite"/>
        </authorList>
    </citation>
    <scope>IDENTIFICATION</scope>
</reference>
<organism evidence="2 3">
    <name type="scientific">Meloidogyne hapla</name>
    <name type="common">Root-knot nematode worm</name>
    <dbReference type="NCBI Taxonomy" id="6305"/>
    <lineage>
        <taxon>Eukaryota</taxon>
        <taxon>Metazoa</taxon>
        <taxon>Ecdysozoa</taxon>
        <taxon>Nematoda</taxon>
        <taxon>Chromadorea</taxon>
        <taxon>Rhabditida</taxon>
        <taxon>Tylenchina</taxon>
        <taxon>Tylenchomorpha</taxon>
        <taxon>Tylenchoidea</taxon>
        <taxon>Meloidogynidae</taxon>
        <taxon>Meloidogyninae</taxon>
        <taxon>Meloidogyne</taxon>
    </lineage>
</organism>
<evidence type="ECO:0000313" key="2">
    <source>
        <dbReference type="Proteomes" id="UP000095281"/>
    </source>
</evidence>
<evidence type="ECO:0000256" key="1">
    <source>
        <dbReference type="SAM" id="SignalP"/>
    </source>
</evidence>
<feature type="chain" id="PRO_5009316337" evidence="1">
    <location>
        <begin position="21"/>
        <end position="121"/>
    </location>
</feature>
<sequence length="121" mass="14550">MSVYTLTIILFYLKFIGVECMNKQNLKAYENKEIPEPSQKRQKTEDIKTILNVHEVKQIISTIYEINKYTNYERIIPDKETKIGYFENWYKRGLNNKVKEEINSESLKKRMYKSLLELCEV</sequence>
<keyword evidence="2" id="KW-1185">Reference proteome</keyword>
<evidence type="ECO:0000313" key="3">
    <source>
        <dbReference type="WBParaSite" id="MhA1_Contig870.frz3.gene3"/>
    </source>
</evidence>
<dbReference type="Proteomes" id="UP000095281">
    <property type="component" value="Unplaced"/>
</dbReference>
<dbReference type="AlphaFoldDB" id="A0A1I8BZY6"/>
<feature type="signal peptide" evidence="1">
    <location>
        <begin position="1"/>
        <end position="20"/>
    </location>
</feature>
<accession>A0A1I8BZY6</accession>
<name>A0A1I8BZY6_MELHA</name>
<dbReference type="WBParaSite" id="MhA1_Contig870.frz3.gene3">
    <property type="protein sequence ID" value="MhA1_Contig870.frz3.gene3"/>
    <property type="gene ID" value="MhA1_Contig870.frz3.gene3"/>
</dbReference>